<feature type="compositionally biased region" description="Low complexity" evidence="2">
    <location>
        <begin position="1"/>
        <end position="19"/>
    </location>
</feature>
<feature type="region of interest" description="Disordered" evidence="2">
    <location>
        <begin position="210"/>
        <end position="229"/>
    </location>
</feature>
<dbReference type="RefSeq" id="WP_150485870.1">
    <property type="nucleotide sequence ID" value="NZ_ASYR01000058.1"/>
</dbReference>
<feature type="compositionally biased region" description="Pro residues" evidence="2">
    <location>
        <begin position="115"/>
        <end position="135"/>
    </location>
</feature>
<keyword evidence="1" id="KW-0723">Serine/threonine-protein kinase</keyword>
<dbReference type="Proteomes" id="UP000731519">
    <property type="component" value="Unassembled WGS sequence"/>
</dbReference>
<keyword evidence="1" id="KW-0808">Transferase</keyword>
<dbReference type="GeneID" id="91407215"/>
<dbReference type="PANTHER" id="PTHR35526:SF3">
    <property type="entry name" value="ANTI-SIGMA-F FACTOR RSBW"/>
    <property type="match status" value="1"/>
</dbReference>
<feature type="region of interest" description="Disordered" evidence="2">
    <location>
        <begin position="1"/>
        <end position="146"/>
    </location>
</feature>
<feature type="compositionally biased region" description="Pro residues" evidence="2">
    <location>
        <begin position="73"/>
        <end position="83"/>
    </location>
</feature>
<dbReference type="InterPro" id="IPR003594">
    <property type="entry name" value="HATPase_dom"/>
</dbReference>
<dbReference type="PANTHER" id="PTHR35526">
    <property type="entry name" value="ANTI-SIGMA-F FACTOR RSBW-RELATED"/>
    <property type="match status" value="1"/>
</dbReference>
<dbReference type="EMBL" id="ASYR01000058">
    <property type="protein sequence ID" value="KAF0646266.1"/>
    <property type="molecule type" value="Genomic_DNA"/>
</dbReference>
<keyword evidence="1" id="KW-0418">Kinase</keyword>
<organism evidence="4 5">
    <name type="scientific">Streptomyces fradiae ATCC 10745 = DSM 40063</name>
    <dbReference type="NCBI Taxonomy" id="1319510"/>
    <lineage>
        <taxon>Bacteria</taxon>
        <taxon>Bacillati</taxon>
        <taxon>Actinomycetota</taxon>
        <taxon>Actinomycetes</taxon>
        <taxon>Kitasatosporales</taxon>
        <taxon>Streptomycetaceae</taxon>
        <taxon>Streptomyces</taxon>
    </lineage>
</organism>
<evidence type="ECO:0000256" key="2">
    <source>
        <dbReference type="SAM" id="MobiDB-lite"/>
    </source>
</evidence>
<evidence type="ECO:0000259" key="3">
    <source>
        <dbReference type="Pfam" id="PF13581"/>
    </source>
</evidence>
<gene>
    <name evidence="4" type="ORF">K701_29635</name>
</gene>
<dbReference type="InterPro" id="IPR050267">
    <property type="entry name" value="Anti-sigma-factor_SerPK"/>
</dbReference>
<reference evidence="4 5" key="1">
    <citation type="submission" date="2013-05" db="EMBL/GenBank/DDBJ databases">
        <title>Genome Sequence of Streptomyces fradiae.</title>
        <authorList>
            <person name="Kirby R."/>
        </authorList>
    </citation>
    <scope>NUCLEOTIDE SEQUENCE [LARGE SCALE GENOMIC DNA]</scope>
    <source>
        <strain evidence="4 5">ATCC 10745</strain>
    </source>
</reference>
<dbReference type="CDD" id="cd16936">
    <property type="entry name" value="HATPase_RsbW-like"/>
    <property type="match status" value="1"/>
</dbReference>
<dbReference type="Gene3D" id="3.30.565.10">
    <property type="entry name" value="Histidine kinase-like ATPase, C-terminal domain"/>
    <property type="match status" value="1"/>
</dbReference>
<evidence type="ECO:0000313" key="5">
    <source>
        <dbReference type="Proteomes" id="UP000731519"/>
    </source>
</evidence>
<accession>A0ABQ6XKG5</accession>
<keyword evidence="5" id="KW-1185">Reference proteome</keyword>
<comment type="caution">
    <text evidence="4">The sequence shown here is derived from an EMBL/GenBank/DDBJ whole genome shotgun (WGS) entry which is preliminary data.</text>
</comment>
<dbReference type="InterPro" id="IPR036890">
    <property type="entry name" value="HATPase_C_sf"/>
</dbReference>
<proteinExistence type="predicted"/>
<feature type="domain" description="Histidine kinase/HSP90-like ATPase" evidence="3">
    <location>
        <begin position="142"/>
        <end position="257"/>
    </location>
</feature>
<protein>
    <recommendedName>
        <fullName evidence="3">Histidine kinase/HSP90-like ATPase domain-containing protein</fullName>
    </recommendedName>
</protein>
<evidence type="ECO:0000313" key="4">
    <source>
        <dbReference type="EMBL" id="KAF0646266.1"/>
    </source>
</evidence>
<feature type="compositionally biased region" description="Gly residues" evidence="2">
    <location>
        <begin position="20"/>
        <end position="31"/>
    </location>
</feature>
<name>A0ABQ6XKG5_STRFR</name>
<dbReference type="Pfam" id="PF13581">
    <property type="entry name" value="HATPase_c_2"/>
    <property type="match status" value="1"/>
</dbReference>
<sequence>MTAAEHPAAHPAGQPPARATGGGPRPTGGGPPAAAPVPERPPAHSAADARHPTTDGRQPPPEGAPAEARPPTAAGPPTTPEARPPTAAGPSTSAYAGPPTAAGPSTSAYAGPPTAAGPPTTPEARPPTAARPPGDPADGRHRAVAAARARVRDLLRTRAAGPVPPRVEDDVLLVVTELVTNAVRHGGGVTAFHAELDGDGGDLTVEVTDASPAPPRTRPHGDDRAAAPGGFGWPLVRRLSHRVAVTPAPGGKTVRAVLRLGPGA</sequence>
<dbReference type="SUPFAM" id="SSF55874">
    <property type="entry name" value="ATPase domain of HSP90 chaperone/DNA topoisomerase II/histidine kinase"/>
    <property type="match status" value="1"/>
</dbReference>
<evidence type="ECO:0000256" key="1">
    <source>
        <dbReference type="ARBA" id="ARBA00022527"/>
    </source>
</evidence>